<feature type="transmembrane region" description="Helical" evidence="9">
    <location>
        <begin position="97"/>
        <end position="118"/>
    </location>
</feature>
<feature type="transmembrane region" description="Helical" evidence="9">
    <location>
        <begin position="351"/>
        <end position="369"/>
    </location>
</feature>
<evidence type="ECO:0000256" key="3">
    <source>
        <dbReference type="ARBA" id="ARBA00022448"/>
    </source>
</evidence>
<evidence type="ECO:0000313" key="13">
    <source>
        <dbReference type="Proteomes" id="UP000284731"/>
    </source>
</evidence>
<dbReference type="GO" id="GO:0015423">
    <property type="term" value="F:ABC-type maltose transporter activity"/>
    <property type="evidence" value="ECO:0007669"/>
    <property type="project" value="TreeGrafter"/>
</dbReference>
<keyword evidence="5 10" id="KW-0762">Sugar transport</keyword>
<feature type="transmembrane region" description="Helical" evidence="9">
    <location>
        <begin position="45"/>
        <end position="65"/>
    </location>
</feature>
<dbReference type="Proteomes" id="UP000284731">
    <property type="component" value="Unassembled WGS sequence"/>
</dbReference>
<dbReference type="GO" id="GO:0042956">
    <property type="term" value="P:maltodextrin transmembrane transport"/>
    <property type="evidence" value="ECO:0007669"/>
    <property type="project" value="TreeGrafter"/>
</dbReference>
<feature type="domain" description="ABC transmembrane type-1" evidence="11">
    <location>
        <begin position="218"/>
        <end position="438"/>
    </location>
</feature>
<evidence type="ECO:0000256" key="10">
    <source>
        <dbReference type="RuleBase" id="RU367050"/>
    </source>
</evidence>
<evidence type="ECO:0000256" key="7">
    <source>
        <dbReference type="ARBA" id="ARBA00022989"/>
    </source>
</evidence>
<keyword evidence="4 10" id="KW-1003">Cell membrane</keyword>
<dbReference type="EMBL" id="QRWX01000001">
    <property type="protein sequence ID" value="RGT57997.1"/>
    <property type="molecule type" value="Genomic_DNA"/>
</dbReference>
<comment type="caution">
    <text evidence="12">The sequence shown here is derived from an EMBL/GenBank/DDBJ whole genome shotgun (WGS) entry which is preliminary data.</text>
</comment>
<dbReference type="GO" id="GO:1990060">
    <property type="term" value="C:maltose transport complex"/>
    <property type="evidence" value="ECO:0007669"/>
    <property type="project" value="TreeGrafter"/>
</dbReference>
<comment type="similarity">
    <text evidence="2 10">Belongs to the binding-protein-dependent transport system permease family. MalFG subfamily.</text>
</comment>
<protein>
    <recommendedName>
        <fullName evidence="10">Maltose/maltodextrin transport system permease protein</fullName>
    </recommendedName>
</protein>
<evidence type="ECO:0000256" key="5">
    <source>
        <dbReference type="ARBA" id="ARBA00022597"/>
    </source>
</evidence>
<evidence type="ECO:0000256" key="8">
    <source>
        <dbReference type="ARBA" id="ARBA00023136"/>
    </source>
</evidence>
<sequence>MENKKIQDKVTVLKAITSGDLQTKLSIPFMGLGVFLKGQKIKGCLIFLLEVAFFLYMATSGIHALSLLPSLGDEAQGKVWNEAKQIFEYTAGDNSQLILLFGVVALFVIAGFILLWVLQIKHAYKLQLKKANNEHINSFKEDLKSLLDGNLHITLMSLPCVGILVFNIVPLVYMISMAFTSYSKEDEHLQLFDWNGLTQFKRVLNFSGNMGRQFWHVLAWTVVWALVATFLNYITGMILAMIINRKETKAKGFWRFCFVLSIAVPQFISLMIMNIMLQPSGAINVLLQNNGLISAPLPFLTDAMWARITIIIINLWIGIPYTMLQVTGILQNIPGELYEAARMDGAGPVKIFFKITLPYMLFVTTPYLITSFVGNINNFNVIYLLSGGGPTYVGDTAGQTDLLVTWLYKLTIDQQYYNLGAVIGILTFVILTTVTLITYRRSKSYQNEEAFM</sequence>
<keyword evidence="7 9" id="KW-1133">Transmembrane helix</keyword>
<feature type="transmembrane region" description="Helical" evidence="9">
    <location>
        <begin position="304"/>
        <end position="330"/>
    </location>
</feature>
<proteinExistence type="inferred from homology"/>
<name>A0A412PII5_9FIRM</name>
<comment type="function">
    <text evidence="10">Part of the ABC transporter complex MalEFGK involved in maltose/maltodextrin import. Probably responsible for the translocation of the substrate across the membrane.</text>
</comment>
<evidence type="ECO:0000256" key="1">
    <source>
        <dbReference type="ARBA" id="ARBA00004651"/>
    </source>
</evidence>
<evidence type="ECO:0000313" key="12">
    <source>
        <dbReference type="EMBL" id="RGT57997.1"/>
    </source>
</evidence>
<reference evidence="12 13" key="1">
    <citation type="submission" date="2018-08" db="EMBL/GenBank/DDBJ databases">
        <title>A genome reference for cultivated species of the human gut microbiota.</title>
        <authorList>
            <person name="Zou Y."/>
            <person name="Xue W."/>
            <person name="Luo G."/>
        </authorList>
    </citation>
    <scope>NUCLEOTIDE SEQUENCE [LARGE SCALE GENOMIC DNA]</scope>
    <source>
        <strain evidence="12 13">AF18-46</strain>
    </source>
</reference>
<dbReference type="Pfam" id="PF00528">
    <property type="entry name" value="BPD_transp_1"/>
    <property type="match status" value="1"/>
</dbReference>
<keyword evidence="8 9" id="KW-0472">Membrane</keyword>
<feature type="transmembrane region" description="Helical" evidence="9">
    <location>
        <begin position="416"/>
        <end position="439"/>
    </location>
</feature>
<gene>
    <name evidence="12" type="ORF">DWX20_02825</name>
</gene>
<evidence type="ECO:0000256" key="9">
    <source>
        <dbReference type="RuleBase" id="RU363032"/>
    </source>
</evidence>
<evidence type="ECO:0000259" key="11">
    <source>
        <dbReference type="PROSITE" id="PS50928"/>
    </source>
</evidence>
<accession>A0A412PII5</accession>
<dbReference type="CDD" id="cd06261">
    <property type="entry name" value="TM_PBP2"/>
    <property type="match status" value="1"/>
</dbReference>
<dbReference type="PANTHER" id="PTHR47314:SF1">
    <property type="entry name" value="MALTOSE_MALTODEXTRIN TRANSPORT SYSTEM PERMEASE PROTEIN MALF"/>
    <property type="match status" value="1"/>
</dbReference>
<evidence type="ECO:0000256" key="6">
    <source>
        <dbReference type="ARBA" id="ARBA00022692"/>
    </source>
</evidence>
<organism evidence="12 13">
    <name type="scientific">Solobacterium moorei</name>
    <dbReference type="NCBI Taxonomy" id="102148"/>
    <lineage>
        <taxon>Bacteria</taxon>
        <taxon>Bacillati</taxon>
        <taxon>Bacillota</taxon>
        <taxon>Erysipelotrichia</taxon>
        <taxon>Erysipelotrichales</taxon>
        <taxon>Erysipelotrichaceae</taxon>
        <taxon>Solobacterium</taxon>
    </lineage>
</organism>
<dbReference type="SUPFAM" id="SSF161098">
    <property type="entry name" value="MetI-like"/>
    <property type="match status" value="1"/>
</dbReference>
<comment type="subcellular location">
    <subcellularLocation>
        <location evidence="1 9">Cell membrane</location>
        <topology evidence="1 9">Multi-pass membrane protein</topology>
    </subcellularLocation>
</comment>
<dbReference type="PROSITE" id="PS50928">
    <property type="entry name" value="ABC_TM1"/>
    <property type="match status" value="1"/>
</dbReference>
<feature type="transmembrane region" description="Helical" evidence="9">
    <location>
        <begin position="253"/>
        <end position="277"/>
    </location>
</feature>
<keyword evidence="6 9" id="KW-0812">Transmembrane</keyword>
<dbReference type="Gene3D" id="1.10.3720.10">
    <property type="entry name" value="MetI-like"/>
    <property type="match status" value="1"/>
</dbReference>
<evidence type="ECO:0000256" key="4">
    <source>
        <dbReference type="ARBA" id="ARBA00022475"/>
    </source>
</evidence>
<dbReference type="RefSeq" id="WP_006526635.1">
    <property type="nucleotide sequence ID" value="NZ_CABJCF010000001.1"/>
</dbReference>
<keyword evidence="3 9" id="KW-0813">Transport</keyword>
<dbReference type="AlphaFoldDB" id="A0A412PII5"/>
<feature type="transmembrane region" description="Helical" evidence="9">
    <location>
        <begin position="217"/>
        <end position="241"/>
    </location>
</feature>
<feature type="transmembrane region" description="Helical" evidence="9">
    <location>
        <begin position="153"/>
        <end position="175"/>
    </location>
</feature>
<dbReference type="InterPro" id="IPR035906">
    <property type="entry name" value="MetI-like_sf"/>
</dbReference>
<dbReference type="PANTHER" id="PTHR47314">
    <property type="entry name" value="MALTOSE/MALTODEXTRIN TRANSPORT SYSTEM PERMEASE PROTEIN MALF"/>
    <property type="match status" value="1"/>
</dbReference>
<evidence type="ECO:0000256" key="2">
    <source>
        <dbReference type="ARBA" id="ARBA00009047"/>
    </source>
</evidence>
<dbReference type="InterPro" id="IPR000515">
    <property type="entry name" value="MetI-like"/>
</dbReference>